<accession>A0AA97F5W1</accession>
<dbReference type="KEGG" id="acoa:RB602_13280"/>
<dbReference type="InterPro" id="IPR013216">
    <property type="entry name" value="Methyltransf_11"/>
</dbReference>
<proteinExistence type="predicted"/>
<keyword evidence="3" id="KW-1185">Reference proteome</keyword>
<keyword evidence="2" id="KW-0489">Methyltransferase</keyword>
<dbReference type="Gene3D" id="3.40.50.150">
    <property type="entry name" value="Vaccinia Virus protein VP39"/>
    <property type="match status" value="1"/>
</dbReference>
<gene>
    <name evidence="2" type="ORF">RB602_13280</name>
</gene>
<dbReference type="EMBL" id="CP136594">
    <property type="protein sequence ID" value="WOE74801.1"/>
    <property type="molecule type" value="Genomic_DNA"/>
</dbReference>
<dbReference type="Proteomes" id="UP001302429">
    <property type="component" value="Chromosome"/>
</dbReference>
<evidence type="ECO:0000259" key="1">
    <source>
        <dbReference type="Pfam" id="PF08241"/>
    </source>
</evidence>
<keyword evidence="2" id="KW-0808">Transferase</keyword>
<dbReference type="GO" id="GO:0008757">
    <property type="term" value="F:S-adenosylmethionine-dependent methyltransferase activity"/>
    <property type="evidence" value="ECO:0007669"/>
    <property type="project" value="InterPro"/>
</dbReference>
<evidence type="ECO:0000313" key="3">
    <source>
        <dbReference type="Proteomes" id="UP001302429"/>
    </source>
</evidence>
<reference evidence="2 3" key="1">
    <citation type="submission" date="2023-10" db="EMBL/GenBank/DDBJ databases">
        <title>Complete genome sequence of a Sphingomonadaceae bacterium.</title>
        <authorList>
            <person name="Yan C."/>
        </authorList>
    </citation>
    <scope>NUCLEOTIDE SEQUENCE [LARGE SCALE GENOMIC DNA]</scope>
    <source>
        <strain evidence="2 3">SCSIO 66989</strain>
    </source>
</reference>
<name>A0AA97F5W1_9SPHN</name>
<protein>
    <submittedName>
        <fullName evidence="2">Methyltransferase domain-containing protein</fullName>
    </submittedName>
</protein>
<dbReference type="SUPFAM" id="SSF53335">
    <property type="entry name" value="S-adenosyl-L-methionine-dependent methyltransferases"/>
    <property type="match status" value="1"/>
</dbReference>
<evidence type="ECO:0000313" key="2">
    <source>
        <dbReference type="EMBL" id="WOE74801.1"/>
    </source>
</evidence>
<dbReference type="AlphaFoldDB" id="A0AA97F5W1"/>
<dbReference type="InterPro" id="IPR029063">
    <property type="entry name" value="SAM-dependent_MTases_sf"/>
</dbReference>
<dbReference type="RefSeq" id="WP_317081148.1">
    <property type="nucleotide sequence ID" value="NZ_CP136594.1"/>
</dbReference>
<sequence length="263" mass="29858">MRKLKVPMFSKGLVLDVGSGANPHPFADVLLEKYLDNTHRFKAAKIDRPTVLGDASKMPFKDNAFQHSLAYHVLEHLHEPGQFLDELQRISVGGYIETPNALYERIHPFDVHLLEVFNLNDTLYIHKKSGPVGDDFIGEMDLLSQDSDWSKFFYSNPKMFHTQYYWNKEISYRILNDSADTSWFDDPSTATSHHMPAGSSGNSPRAGLISLLKKLNRKRFDLDSILACPECKSDVKRENDIYTCTGCGLKYSAVPIPDFNNPV</sequence>
<dbReference type="GO" id="GO:0032259">
    <property type="term" value="P:methylation"/>
    <property type="evidence" value="ECO:0007669"/>
    <property type="project" value="UniProtKB-KW"/>
</dbReference>
<dbReference type="Pfam" id="PF08241">
    <property type="entry name" value="Methyltransf_11"/>
    <property type="match status" value="1"/>
</dbReference>
<feature type="domain" description="Methyltransferase type 11" evidence="1">
    <location>
        <begin position="46"/>
        <end position="90"/>
    </location>
</feature>
<organism evidence="2 3">
    <name type="scientific">Alterisphingorhabdus coralli</name>
    <dbReference type="NCBI Taxonomy" id="3071408"/>
    <lineage>
        <taxon>Bacteria</taxon>
        <taxon>Pseudomonadati</taxon>
        <taxon>Pseudomonadota</taxon>
        <taxon>Alphaproteobacteria</taxon>
        <taxon>Sphingomonadales</taxon>
        <taxon>Sphingomonadaceae</taxon>
        <taxon>Alterisphingorhabdus (ex Yan et al. 2024)</taxon>
    </lineage>
</organism>